<evidence type="ECO:0000313" key="2">
    <source>
        <dbReference type="EMBL" id="MCI63788.1"/>
    </source>
</evidence>
<feature type="non-terminal residue" evidence="2">
    <location>
        <position position="1"/>
    </location>
</feature>
<comment type="caution">
    <text evidence="2">The sequence shown here is derived from an EMBL/GenBank/DDBJ whole genome shotgun (WGS) entry which is preliminary data.</text>
</comment>
<name>A0A392TS88_9FABA</name>
<accession>A0A392TS88</accession>
<proteinExistence type="predicted"/>
<feature type="region of interest" description="Disordered" evidence="1">
    <location>
        <begin position="1"/>
        <end position="67"/>
    </location>
</feature>
<keyword evidence="3" id="KW-1185">Reference proteome</keyword>
<dbReference type="AlphaFoldDB" id="A0A392TS88"/>
<evidence type="ECO:0000256" key="1">
    <source>
        <dbReference type="SAM" id="MobiDB-lite"/>
    </source>
</evidence>
<sequence>AAVKTIPGLSDEIRGKERASSYGWRASKSRKPWKRKYDPARSSCRDTTPPGENDNHRAGTGEKDHGT</sequence>
<protein>
    <submittedName>
        <fullName evidence="2">Uncharacterized protein</fullName>
    </submittedName>
</protein>
<feature type="compositionally biased region" description="Basic and acidic residues" evidence="1">
    <location>
        <begin position="53"/>
        <end position="67"/>
    </location>
</feature>
<reference evidence="2 3" key="1">
    <citation type="journal article" date="2018" name="Front. Plant Sci.">
        <title>Red Clover (Trifolium pratense) and Zigzag Clover (T. medium) - A Picture of Genomic Similarities and Differences.</title>
        <authorList>
            <person name="Dluhosova J."/>
            <person name="Istvanek J."/>
            <person name="Nedelnik J."/>
            <person name="Repkova J."/>
        </authorList>
    </citation>
    <scope>NUCLEOTIDE SEQUENCE [LARGE SCALE GENOMIC DNA]</scope>
    <source>
        <strain evidence="3">cv. 10/8</strain>
        <tissue evidence="2">Leaf</tissue>
    </source>
</reference>
<evidence type="ECO:0000313" key="3">
    <source>
        <dbReference type="Proteomes" id="UP000265520"/>
    </source>
</evidence>
<organism evidence="2 3">
    <name type="scientific">Trifolium medium</name>
    <dbReference type="NCBI Taxonomy" id="97028"/>
    <lineage>
        <taxon>Eukaryota</taxon>
        <taxon>Viridiplantae</taxon>
        <taxon>Streptophyta</taxon>
        <taxon>Embryophyta</taxon>
        <taxon>Tracheophyta</taxon>
        <taxon>Spermatophyta</taxon>
        <taxon>Magnoliopsida</taxon>
        <taxon>eudicotyledons</taxon>
        <taxon>Gunneridae</taxon>
        <taxon>Pentapetalae</taxon>
        <taxon>rosids</taxon>
        <taxon>fabids</taxon>
        <taxon>Fabales</taxon>
        <taxon>Fabaceae</taxon>
        <taxon>Papilionoideae</taxon>
        <taxon>50 kb inversion clade</taxon>
        <taxon>NPAAA clade</taxon>
        <taxon>Hologalegina</taxon>
        <taxon>IRL clade</taxon>
        <taxon>Trifolieae</taxon>
        <taxon>Trifolium</taxon>
    </lineage>
</organism>
<dbReference type="EMBL" id="LXQA010643595">
    <property type="protein sequence ID" value="MCI63788.1"/>
    <property type="molecule type" value="Genomic_DNA"/>
</dbReference>
<dbReference type="Proteomes" id="UP000265520">
    <property type="component" value="Unassembled WGS sequence"/>
</dbReference>